<dbReference type="Gene3D" id="3.40.50.300">
    <property type="entry name" value="P-loop containing nucleotide triphosphate hydrolases"/>
    <property type="match status" value="5"/>
</dbReference>
<dbReference type="InterPro" id="IPR041627">
    <property type="entry name" value="AAA_lid_6"/>
</dbReference>
<evidence type="ECO:0000256" key="2">
    <source>
        <dbReference type="ARBA" id="ARBA00022741"/>
    </source>
</evidence>
<feature type="domain" description="AAA+ ATPase" evidence="6">
    <location>
        <begin position="1240"/>
        <end position="1376"/>
    </location>
</feature>
<evidence type="ECO:0000256" key="3">
    <source>
        <dbReference type="ARBA" id="ARBA00022806"/>
    </source>
</evidence>
<dbReference type="GO" id="GO:0004386">
    <property type="term" value="F:helicase activity"/>
    <property type="evidence" value="ECO:0007669"/>
    <property type="project" value="InterPro"/>
</dbReference>
<keyword evidence="3" id="KW-0347">Helicase</keyword>
<keyword evidence="3" id="KW-0378">Hydrolase</keyword>
<gene>
    <name evidence="7" type="ORF">G6O67_005073</name>
</gene>
<evidence type="ECO:0000313" key="8">
    <source>
        <dbReference type="Proteomes" id="UP000557566"/>
    </source>
</evidence>
<dbReference type="CDD" id="cd00009">
    <property type="entry name" value="AAA"/>
    <property type="match status" value="1"/>
</dbReference>
<evidence type="ECO:0000256" key="5">
    <source>
        <dbReference type="SAM" id="MobiDB-lite"/>
    </source>
</evidence>
<dbReference type="InterPro" id="IPR003959">
    <property type="entry name" value="ATPase_AAA_core"/>
</dbReference>
<dbReference type="FunFam" id="3.40.50.300:FF:000216">
    <property type="entry name" value="Type VII secretion ATPase EccA"/>
    <property type="match status" value="2"/>
</dbReference>
<dbReference type="InterPro" id="IPR000641">
    <property type="entry name" value="CbxX/CfxQ"/>
</dbReference>
<dbReference type="CDD" id="cd18808">
    <property type="entry name" value="SF1_C_Upf1"/>
    <property type="match status" value="1"/>
</dbReference>
<dbReference type="GO" id="GO:0005524">
    <property type="term" value="F:ATP binding"/>
    <property type="evidence" value="ECO:0007669"/>
    <property type="project" value="UniProtKB-KW"/>
</dbReference>
<evidence type="ECO:0000259" key="6">
    <source>
        <dbReference type="SMART" id="SM00382"/>
    </source>
</evidence>
<dbReference type="SUPFAM" id="SSF52540">
    <property type="entry name" value="P-loop containing nucleoside triphosphate hydrolases"/>
    <property type="match status" value="4"/>
</dbReference>
<dbReference type="SMART" id="SM00382">
    <property type="entry name" value="AAA"/>
    <property type="match status" value="2"/>
</dbReference>
<proteinExistence type="inferred from homology"/>
<keyword evidence="8" id="KW-1185">Reference proteome</keyword>
<dbReference type="InterPro" id="IPR047187">
    <property type="entry name" value="SF1_C_Upf1"/>
</dbReference>
<dbReference type="InterPro" id="IPR041677">
    <property type="entry name" value="DNA2/NAM7_AAA_11"/>
</dbReference>
<dbReference type="Proteomes" id="UP000557566">
    <property type="component" value="Unassembled WGS sequence"/>
</dbReference>
<organism evidence="7 8">
    <name type="scientific">Ophiocordyceps sinensis</name>
    <dbReference type="NCBI Taxonomy" id="72228"/>
    <lineage>
        <taxon>Eukaryota</taxon>
        <taxon>Fungi</taxon>
        <taxon>Dikarya</taxon>
        <taxon>Ascomycota</taxon>
        <taxon>Pezizomycotina</taxon>
        <taxon>Sordariomycetes</taxon>
        <taxon>Hypocreomycetidae</taxon>
        <taxon>Hypocreales</taxon>
        <taxon>Ophiocordycipitaceae</taxon>
        <taxon>Ophiocordyceps</taxon>
    </lineage>
</organism>
<evidence type="ECO:0000256" key="1">
    <source>
        <dbReference type="ARBA" id="ARBA00010378"/>
    </source>
</evidence>
<dbReference type="Pfam" id="PF17866">
    <property type="entry name" value="AAA_lid_6"/>
    <property type="match status" value="2"/>
</dbReference>
<name>A0A8H4V5R0_9HYPO</name>
<keyword evidence="2" id="KW-0547">Nucleotide-binding</keyword>
<dbReference type="PANTHER" id="PTHR43392:SF2">
    <property type="entry name" value="AAA-TYPE ATPASE FAMILY PROTEIN _ ANKYRIN REPEAT FAMILY PROTEIN"/>
    <property type="match status" value="1"/>
</dbReference>
<dbReference type="Pfam" id="PF13086">
    <property type="entry name" value="AAA_11"/>
    <property type="match status" value="1"/>
</dbReference>
<dbReference type="Pfam" id="PF00004">
    <property type="entry name" value="AAA"/>
    <property type="match status" value="3"/>
</dbReference>
<dbReference type="Pfam" id="PF13087">
    <property type="entry name" value="AAA_12"/>
    <property type="match status" value="1"/>
</dbReference>
<dbReference type="FunFam" id="1.10.8.60:FF:000160">
    <property type="entry name" value="WGS project CABT00000000 data, contig 2.55"/>
    <property type="match status" value="1"/>
</dbReference>
<dbReference type="InterPro" id="IPR041679">
    <property type="entry name" value="DNA2/NAM7-like_C"/>
</dbReference>
<protein>
    <recommendedName>
        <fullName evidence="6">AAA+ ATPase domain-containing protein</fullName>
    </recommendedName>
</protein>
<dbReference type="FunFam" id="3.40.50.300:FF:001660">
    <property type="entry name" value="NF-X1 finger and helicase protein, putative"/>
    <property type="match status" value="1"/>
</dbReference>
<dbReference type="Gene3D" id="1.10.8.60">
    <property type="match status" value="2"/>
</dbReference>
<sequence length="1865" mass="208015">MDPRSERFRRLAQLFHEHISGERQVGGPQDAKLFLEAADVLCKQKSPSACVEAIVSSPKGVEVVRTTVRSGLSTDSVKTALGLFISHLLSPQVKALGGGQFLQHMLLAILSPPTFWNALREAHSSHAIQDEHLETFAKLCLEIATSQHPDLQVQANHVEELINGKSLMEASSHPVRVIAYRIQKVIQLRSSALPVDLDGGPGGRHDNDFADFRHIRIYPTADEIRSTEEPFLQRLDDVFKGPKESRARDHRGWVYRLLREDMLGELREDLLAALGHKKTRRTHRSLQDLALAEADPDDFRSAEPFTLTIKCGHGVTFPWQESTRQDRKNFLFDNRSFMKHLSFGALCSGIDVVAFGSLLRDVDLLSDSPPVLVVRFTDAAGLRHAVEALLGTKRQQLKFVVVDTPTFAYEPILQRLKELAHVPIVDLLLDPTEAASNEYEPPTQLANVLESLEAASLGSKEVDLSSLLALTKPIRSFVGALIVLLILKLTGHRVLVLSHTNHALDQFLADLMDIGIDKGDMREFRSAPAVWFALKRRKVEASDMREKLAAMQYKLNKPTLYHEILTMLEFSKTDSAFWMAFQIQEAKNGFRTVGRECQHFDPVDLYQTWRRGRNLDSLGALRHSIAPEALFAWNMPYQARCQLHDKWTSQARQDLVEHFVHLAEENCQLQHQIESLGDESKRNVLRSKRVIGCTTTAAAMYQSIIKAAEPDVVLVEEAGEILEAHVIAALGPSVKQLCLIGDHKQLRPKVNNYKLTVERGHGYDLNVSLFERLIRQGHSYTALQQQHRSHPDISHLTRLLAYEKLEDGPKTLSRPKVRGLQKRVIFVHHENREDPLPSIQDRREPGSKTSKTNVFEADMVLKTVKYLGQQGYGSQNLVILVPYLGQLSLLRSKLSKSHDPCLNDLDQAELIRAGLMAPAVASVSKTPLRLSTIDNYQGEESDIVIVSLTRSNPEGDIGFMSSRERLVVLVSRAREGIVLFGNMHTFMRSKKGGGLWREFIEALNDKECLFDGVPHCPDGGCAAICDAKFSCGKHTCSRRCHRVQDHSKISCPNSVERTCDRGHHTSVPCGRSSEGCKTCAREDADTLRRAKRDLDLERKRQTSQDEYRLELQRVEDEIHLHQRKRKYEAEEDEQGKTLSHKRALLRSLKETSERISAAKEKCSHQVPAVESAAVDENQVDESASPANQEWKDMKVQEGTCNHALDDLMELIGLDSVKDEFLAVKSSIDTKIRQGVSLTEERFSCALLGNPGTGKTTVARLWGRFLTSVGAVPGEVFQETTGAKLANDGVSAAEKMLEEIKDNGGGVLFIDEAYQLSSGNSPGGKAVMDYLLAEVENLRGKVIFVLAGYRKQMESFFAHNPGLPSRFPSKMVFEDYDDAQLLKIFQRQIKRKWGGRVVVEGEVDGLFPRIAARRVGRGRGTEGFGNARAVENALAKIEKRQARRLRLERRAGRSPNDTFTKEDIIGPEPAATLERCGAWKRLNDMVGLGKVKEEVKILLDSLTTNYQRELAEEPLIQFALNRVFLGSPGTGKTTVAKLYGQVLADLGLLSDGEVVVKTPADFVGAALGQSEAQTKGILAATVGKVLVIDEAYGLYGGRDGPGSVTDPYRVAVVDTIVAEVQGVPGEDRCVILLGYQEQMQNMFQHVNPGLSRRFAIDSPFVFEDFNDEELGRILDLKLKDSGFNTTGQGRRVAVEVLGRERSRPNFGNGGAVDNLLSKAKASFQKRSSHGNARRNMLEPADFDEEYNRAERTDTNVAMLFKGEVGRDKVVAFLEELQKRVKQLRSIDLDPKEEIPFNFLFRGPPGTGKTTTARKMGKVYYDMGILAEAKVIECSATDLIGQYTGQTGPKVKQMLDRALGCILFIDR</sequence>
<accession>A0A8H4V5R0</accession>
<evidence type="ECO:0000313" key="7">
    <source>
        <dbReference type="EMBL" id="KAF4508731.1"/>
    </source>
</evidence>
<evidence type="ECO:0000256" key="4">
    <source>
        <dbReference type="ARBA" id="ARBA00022840"/>
    </source>
</evidence>
<comment type="caution">
    <text evidence="7">The sequence shown here is derived from an EMBL/GenBank/DDBJ whole genome shotgun (WGS) entry which is preliminary data.</text>
</comment>
<comment type="similarity">
    <text evidence="1">Belongs to the CbxX/CfxQ family.</text>
</comment>
<dbReference type="GO" id="GO:0016887">
    <property type="term" value="F:ATP hydrolysis activity"/>
    <property type="evidence" value="ECO:0007669"/>
    <property type="project" value="InterPro"/>
</dbReference>
<dbReference type="InterPro" id="IPR050773">
    <property type="entry name" value="CbxX/CfxQ_RuBisCO_ESX"/>
</dbReference>
<reference evidence="7 8" key="1">
    <citation type="journal article" date="2020" name="Genome Biol. Evol.">
        <title>A new high-quality draft genome assembly of the Chinese cordyceps Ophiocordyceps sinensis.</title>
        <authorList>
            <person name="Shu R."/>
            <person name="Zhang J."/>
            <person name="Meng Q."/>
            <person name="Zhang H."/>
            <person name="Zhou G."/>
            <person name="Li M."/>
            <person name="Wu P."/>
            <person name="Zhao Y."/>
            <person name="Chen C."/>
            <person name="Qin Q."/>
        </authorList>
    </citation>
    <scope>NUCLEOTIDE SEQUENCE [LARGE SCALE GENOMIC DNA]</scope>
    <source>
        <strain evidence="7 8">IOZ07</strain>
    </source>
</reference>
<dbReference type="CDD" id="cd06008">
    <property type="entry name" value="NF-X1-zinc-finger"/>
    <property type="match status" value="1"/>
</dbReference>
<dbReference type="OrthoDB" id="4917429at2759"/>
<dbReference type="PANTHER" id="PTHR43392">
    <property type="entry name" value="AAA-TYPE ATPASE FAMILY PROTEIN / ANKYRIN REPEAT FAMILY PROTEIN"/>
    <property type="match status" value="1"/>
</dbReference>
<dbReference type="InterPro" id="IPR027417">
    <property type="entry name" value="P-loop_NTPase"/>
</dbReference>
<feature type="domain" description="AAA+ ATPase" evidence="6">
    <location>
        <begin position="1518"/>
        <end position="1665"/>
    </location>
</feature>
<feature type="region of interest" description="Disordered" evidence="5">
    <location>
        <begin position="1159"/>
        <end position="1189"/>
    </location>
</feature>
<keyword evidence="4" id="KW-0067">ATP-binding</keyword>
<dbReference type="PRINTS" id="PR00819">
    <property type="entry name" value="CBXCFQXSUPER"/>
</dbReference>
<dbReference type="InterPro" id="IPR003593">
    <property type="entry name" value="AAA+_ATPase"/>
</dbReference>
<dbReference type="EMBL" id="JAAVMX010000005">
    <property type="protein sequence ID" value="KAF4508731.1"/>
    <property type="molecule type" value="Genomic_DNA"/>
</dbReference>